<feature type="transmembrane region" description="Helical" evidence="2">
    <location>
        <begin position="175"/>
        <end position="195"/>
    </location>
</feature>
<dbReference type="RefSeq" id="WP_260978718.1">
    <property type="nucleotide sequence ID" value="NZ_JAODBU010000007.1"/>
</dbReference>
<dbReference type="SUPFAM" id="SSF54001">
    <property type="entry name" value="Cysteine proteinases"/>
    <property type="match status" value="1"/>
</dbReference>
<accession>A0ABT2M2G7</accession>
<organism evidence="4 5">
    <name type="scientific">Eubacterium album</name>
    <dbReference type="NCBI Taxonomy" id="2978477"/>
    <lineage>
        <taxon>Bacteria</taxon>
        <taxon>Bacillati</taxon>
        <taxon>Bacillota</taxon>
        <taxon>Clostridia</taxon>
        <taxon>Eubacteriales</taxon>
        <taxon>Eubacteriaceae</taxon>
        <taxon>Eubacterium</taxon>
    </lineage>
</organism>
<dbReference type="Pfam" id="PF01841">
    <property type="entry name" value="Transglut_core"/>
    <property type="match status" value="1"/>
</dbReference>
<name>A0ABT2M2G7_9FIRM</name>
<feature type="domain" description="Transglutaminase-like" evidence="3">
    <location>
        <begin position="523"/>
        <end position="599"/>
    </location>
</feature>
<evidence type="ECO:0000313" key="4">
    <source>
        <dbReference type="EMBL" id="MCT7399076.1"/>
    </source>
</evidence>
<dbReference type="InterPro" id="IPR052901">
    <property type="entry name" value="Bact_TGase-like"/>
</dbReference>
<dbReference type="InterPro" id="IPR038765">
    <property type="entry name" value="Papain-like_cys_pep_sf"/>
</dbReference>
<protein>
    <submittedName>
        <fullName evidence="4">Transglutaminase-like domain-containing protein</fullName>
    </submittedName>
</protein>
<feature type="transmembrane region" description="Helical" evidence="2">
    <location>
        <begin position="12"/>
        <end position="31"/>
    </location>
</feature>
<keyword evidence="2" id="KW-0472">Membrane</keyword>
<evidence type="ECO:0000256" key="2">
    <source>
        <dbReference type="SAM" id="Phobius"/>
    </source>
</evidence>
<evidence type="ECO:0000256" key="1">
    <source>
        <dbReference type="SAM" id="MobiDB-lite"/>
    </source>
</evidence>
<feature type="transmembrane region" description="Helical" evidence="2">
    <location>
        <begin position="201"/>
        <end position="217"/>
    </location>
</feature>
<feature type="transmembrane region" description="Helical" evidence="2">
    <location>
        <begin position="67"/>
        <end position="84"/>
    </location>
</feature>
<dbReference type="PANTHER" id="PTHR42736">
    <property type="entry name" value="PROTEIN-GLUTAMINE GAMMA-GLUTAMYLTRANSFERASE"/>
    <property type="match status" value="1"/>
</dbReference>
<keyword evidence="5" id="KW-1185">Reference proteome</keyword>
<dbReference type="PANTHER" id="PTHR42736:SF1">
    <property type="entry name" value="PROTEIN-GLUTAMINE GAMMA-GLUTAMYLTRANSFERASE"/>
    <property type="match status" value="1"/>
</dbReference>
<dbReference type="Gene3D" id="3.10.620.30">
    <property type="match status" value="1"/>
</dbReference>
<feature type="transmembrane region" description="Helical" evidence="2">
    <location>
        <begin position="43"/>
        <end position="60"/>
    </location>
</feature>
<feature type="region of interest" description="Disordered" evidence="1">
    <location>
        <begin position="628"/>
        <end position="663"/>
    </location>
</feature>
<dbReference type="InterPro" id="IPR002931">
    <property type="entry name" value="Transglutaminase-like"/>
</dbReference>
<proteinExistence type="predicted"/>
<evidence type="ECO:0000259" key="3">
    <source>
        <dbReference type="SMART" id="SM00460"/>
    </source>
</evidence>
<reference evidence="4" key="1">
    <citation type="submission" date="2022-09" db="EMBL/GenBank/DDBJ databases">
        <title>Eubacterium sp. LFL-14 isolated from human feces.</title>
        <authorList>
            <person name="Liu F."/>
        </authorList>
    </citation>
    <scope>NUCLEOTIDE SEQUENCE</scope>
    <source>
        <strain evidence="4">LFL-14</strain>
    </source>
</reference>
<evidence type="ECO:0000313" key="5">
    <source>
        <dbReference type="Proteomes" id="UP001431199"/>
    </source>
</evidence>
<dbReference type="SMART" id="SM00460">
    <property type="entry name" value="TGc"/>
    <property type="match status" value="1"/>
</dbReference>
<dbReference type="Proteomes" id="UP001431199">
    <property type="component" value="Unassembled WGS sequence"/>
</dbReference>
<feature type="transmembrane region" description="Helical" evidence="2">
    <location>
        <begin position="670"/>
        <end position="692"/>
    </location>
</feature>
<dbReference type="EMBL" id="JAODBU010000007">
    <property type="protein sequence ID" value="MCT7399076.1"/>
    <property type="molecule type" value="Genomic_DNA"/>
</dbReference>
<feature type="transmembrane region" description="Helical" evidence="2">
    <location>
        <begin position="148"/>
        <end position="168"/>
    </location>
</feature>
<feature type="transmembrane region" description="Helical" evidence="2">
    <location>
        <begin position="224"/>
        <end position="244"/>
    </location>
</feature>
<gene>
    <name evidence="4" type="ORF">N5B56_08280</name>
</gene>
<keyword evidence="2" id="KW-1133">Transmembrane helix</keyword>
<comment type="caution">
    <text evidence="4">The sequence shown here is derived from an EMBL/GenBank/DDBJ whole genome shotgun (WGS) entry which is preliminary data.</text>
</comment>
<sequence>MKGWNKKSILDVGVKICILVFLIVTLFNTIFYEFKINANIKRLILTVSITLIIAYIFVYCFKYIYKWILIIGGMSCVTLVTWTFENPEVACAHLIRGISPISEAYYSIYKKYNNILNSNYILEYSNLNKIGINKYLSLKEITNVNDNWEFWVIVTLVIFVISITFVLITKKEKGFFVVTLFMVIPIALTCTVGAFPSTENCLFIIGGVMVYRLYFVLKKHGNAIGSIVAGGIVLTVLMCLAFGMRPYIKENKKINELKYIEVKSSIQNFQLKELPTQILSFFGGPFRNDKIVLNGNLNNSSERTITGTKMIKVTLTQMPDGTFYIKNFVGETYKNNKWSEFSLSDLEKDSSGYRLMKEAENRKRIYGETYNRINHSRVPAALQIATLDVFAECKNIAFVPYYAKVTDDDTVNGHGNLNFISGENSKTYQKYNYFPMEDAMALDEMDYGSDFEDWKIYENKVAKIVDEQIPDKLSKIREYKSKIYSDNIDDVSSNIDKLFSNGFKYTLMPGKTPSGQDVSEYFLTESRKGFCVHFATTATLMYRMCGIPARYVEGFAIPSSAFERDKNGHYTAVVTDKMAHAWTEVLNSYIGWVVKDYTIADTSLTEAESVNSPEEKETENLTNKIVEATTSQTQANETQSNENKNTDLENSNESDTKNSDNTNINENRKVMVGIMLLVIIAVVILFVEFNALKKKKLRKCRNMSAVEAYTYLYCVGRRMCAGKNNLKRKTLSGANPINVKARSLNKGNREESNINKKNNLNKQTIEYDEFEYIMNELDIVNKEEWNWLYKKALEEKFSDKKIESEDEKKAYFIYINFRNKLIKKMKKDNRYGKLIWLRIKGM</sequence>
<keyword evidence="2" id="KW-0812">Transmembrane</keyword>